<dbReference type="Gene3D" id="3.30.300.160">
    <property type="entry name" value="Type II secretion system, protein E, N-terminal domain"/>
    <property type="match status" value="1"/>
</dbReference>
<dbReference type="Proteomes" id="UP001597297">
    <property type="component" value="Unassembled WGS sequence"/>
</dbReference>
<dbReference type="Gene3D" id="3.30.450.90">
    <property type="match status" value="1"/>
</dbReference>
<dbReference type="InterPro" id="IPR007831">
    <property type="entry name" value="T2SS_GspE_N"/>
</dbReference>
<dbReference type="InterPro" id="IPR001482">
    <property type="entry name" value="T2SS/T4SS_dom"/>
</dbReference>
<dbReference type="Pfam" id="PF00437">
    <property type="entry name" value="T2SSE"/>
    <property type="match status" value="1"/>
</dbReference>
<dbReference type="RefSeq" id="WP_377093077.1">
    <property type="nucleotide sequence ID" value="NZ_JBHSJM010000001.1"/>
</dbReference>
<comment type="similarity">
    <text evidence="1">Belongs to the GSP E family.</text>
</comment>
<dbReference type="EMBL" id="JBHUJC010000025">
    <property type="protein sequence ID" value="MFD2276460.1"/>
    <property type="molecule type" value="Genomic_DNA"/>
</dbReference>
<feature type="domain" description="AAA+ ATPase" evidence="4">
    <location>
        <begin position="299"/>
        <end position="422"/>
    </location>
</feature>
<reference evidence="6" key="1">
    <citation type="journal article" date="2019" name="Int. J. Syst. Evol. Microbiol.">
        <title>The Global Catalogue of Microorganisms (GCM) 10K type strain sequencing project: providing services to taxonomists for standard genome sequencing and annotation.</title>
        <authorList>
            <consortium name="The Broad Institute Genomics Platform"/>
            <consortium name="The Broad Institute Genome Sequencing Center for Infectious Disease"/>
            <person name="Wu L."/>
            <person name="Ma J."/>
        </authorList>
    </citation>
    <scope>NUCLEOTIDE SEQUENCE [LARGE SCALE GENOMIC DNA]</scope>
    <source>
        <strain evidence="6">JCM 16545</strain>
    </source>
</reference>
<accession>A0ABW5E696</accession>
<dbReference type="PANTHER" id="PTHR30258:SF1">
    <property type="entry name" value="PROTEIN TRANSPORT PROTEIN HOFB HOMOLOG"/>
    <property type="match status" value="1"/>
</dbReference>
<evidence type="ECO:0000313" key="5">
    <source>
        <dbReference type="EMBL" id="MFD2276460.1"/>
    </source>
</evidence>
<organism evidence="5 6">
    <name type="scientific">Rubritalea spongiae</name>
    <dbReference type="NCBI Taxonomy" id="430797"/>
    <lineage>
        <taxon>Bacteria</taxon>
        <taxon>Pseudomonadati</taxon>
        <taxon>Verrucomicrobiota</taxon>
        <taxon>Verrucomicrobiia</taxon>
        <taxon>Verrucomicrobiales</taxon>
        <taxon>Rubritaleaceae</taxon>
        <taxon>Rubritalea</taxon>
    </lineage>
</organism>
<name>A0ABW5E696_9BACT</name>
<keyword evidence="3" id="KW-0067">ATP-binding</keyword>
<proteinExistence type="inferred from homology"/>
<dbReference type="InterPro" id="IPR003593">
    <property type="entry name" value="AAA+_ATPase"/>
</dbReference>
<dbReference type="SMART" id="SM00382">
    <property type="entry name" value="AAA"/>
    <property type="match status" value="1"/>
</dbReference>
<evidence type="ECO:0000256" key="3">
    <source>
        <dbReference type="ARBA" id="ARBA00022840"/>
    </source>
</evidence>
<evidence type="ECO:0000256" key="1">
    <source>
        <dbReference type="ARBA" id="ARBA00006611"/>
    </source>
</evidence>
<dbReference type="PANTHER" id="PTHR30258">
    <property type="entry name" value="TYPE II SECRETION SYSTEM PROTEIN GSPE-RELATED"/>
    <property type="match status" value="1"/>
</dbReference>
<dbReference type="InterPro" id="IPR037257">
    <property type="entry name" value="T2SS_E_N_sf"/>
</dbReference>
<evidence type="ECO:0000259" key="4">
    <source>
        <dbReference type="SMART" id="SM00382"/>
    </source>
</evidence>
<protein>
    <submittedName>
        <fullName evidence="5">GspE/PulE family protein</fullName>
    </submittedName>
</protein>
<comment type="caution">
    <text evidence="5">The sequence shown here is derived from an EMBL/GenBank/DDBJ whole genome shotgun (WGS) entry which is preliminary data.</text>
</comment>
<dbReference type="Gene3D" id="3.40.50.300">
    <property type="entry name" value="P-loop containing nucleotide triphosphate hydrolases"/>
    <property type="match status" value="1"/>
</dbReference>
<dbReference type="SUPFAM" id="SSF52540">
    <property type="entry name" value="P-loop containing nucleoside triphosphate hydrolases"/>
    <property type="match status" value="1"/>
</dbReference>
<dbReference type="SUPFAM" id="SSF160246">
    <property type="entry name" value="EspE N-terminal domain-like"/>
    <property type="match status" value="1"/>
</dbReference>
<gene>
    <name evidence="5" type="ORF">ACFSQZ_08265</name>
</gene>
<dbReference type="CDD" id="cd01129">
    <property type="entry name" value="PulE-GspE-like"/>
    <property type="match status" value="1"/>
</dbReference>
<sequence length="551" mass="60117">MYSNEDYLIELITEAGLIGHDDIAQARTQLSGAESIIEKLINDRIISEEQVAQVCAQASSMEYVDLYNAAVDTELFAAVSEDVARRFHVVPVSYDGYALTVALADPLNFEVLDTLPHVLGHEINPVCGAASAISQLIERAYGGAISADDDFTISEGEADSSDAPIIKMVQDILSESLRMRASDIHIEPLEASLRIRYRVDGKLIEVASHPKKLLPAIIARLKVMSGTMSIAEKRLPQDGRIQIKAGNKDIDLRVSSVPSNHGESIVMRILDKSALVLGLGELGFLSDDQEDFRRYIKFPDGIILVTGPTGSGKTTTLYACLNYINKPDRKIITVEDPVEYEMPGINQVMVKTDVGMTFAAALRAMLRQAPNVIMVGEIRDAETANIAINASLTGHLVLSTLHTNDAPSAVARLADIGVKRFLVASAVRAVIAQRLVRKLCPVCKAPATLDERELRLLDIDPMQAANSTIFGPQGCDQCRNNGYKGRMGIFEILEVDDEVRHMINENLTSPQLRKRARELGMRTLREDGIRKVQAGLTSAAEVIGVTMSDVG</sequence>
<keyword evidence="2" id="KW-0547">Nucleotide-binding</keyword>
<dbReference type="Pfam" id="PF05157">
    <property type="entry name" value="MshEN"/>
    <property type="match status" value="1"/>
</dbReference>
<evidence type="ECO:0000313" key="6">
    <source>
        <dbReference type="Proteomes" id="UP001597297"/>
    </source>
</evidence>
<dbReference type="InterPro" id="IPR027417">
    <property type="entry name" value="P-loop_NTPase"/>
</dbReference>
<evidence type="ECO:0000256" key="2">
    <source>
        <dbReference type="ARBA" id="ARBA00022741"/>
    </source>
</evidence>
<keyword evidence="6" id="KW-1185">Reference proteome</keyword>